<feature type="chain" id="PRO_5004199591" evidence="3">
    <location>
        <begin position="27"/>
        <end position="311"/>
    </location>
</feature>
<dbReference type="AlphaFoldDB" id="Q20XC3"/>
<dbReference type="EMBL" id="CP000301">
    <property type="protein sequence ID" value="ABD90213.1"/>
    <property type="molecule type" value="Genomic_DNA"/>
</dbReference>
<name>Q20XC3_RHOPB</name>
<evidence type="ECO:0000256" key="2">
    <source>
        <dbReference type="SAM" id="Phobius"/>
    </source>
</evidence>
<dbReference type="KEGG" id="rpc:RPC_4691"/>
<evidence type="ECO:0000256" key="3">
    <source>
        <dbReference type="SAM" id="SignalP"/>
    </source>
</evidence>
<feature type="transmembrane region" description="Helical" evidence="2">
    <location>
        <begin position="106"/>
        <end position="125"/>
    </location>
</feature>
<feature type="region of interest" description="Disordered" evidence="1">
    <location>
        <begin position="25"/>
        <end position="54"/>
    </location>
</feature>
<dbReference type="HOGENOM" id="CLU_893942_0_0_5"/>
<evidence type="ECO:0000256" key="1">
    <source>
        <dbReference type="SAM" id="MobiDB-lite"/>
    </source>
</evidence>
<sequence length="311" mass="34145">MSYSSRLLIIAIGGCLALLLALPSTPQQDDRDNDSDANYARKERSETSNPVSVTIANPIQIERENSVETAWDEPNCKTPKSHDEADLCQQIRVADAADVTLSYSRWQIALSVATVLGLALTVLYARNSTRAAIVAAKAANSSAVVAEEAFRRLERPYLYIKITETTLLRQTASYKAPPGIQYQLWNHGKLPAILHSISIGLLNSPEFPLKSTMATTEPTYEIIWPGSAAKDFRFIRVCDAPVGDHFQGARATNLVLYGILEYDDPTGARHTDSFLMRGLPNATAFVIDGGEEYNWHETSYPGDRSGKKPGA</sequence>
<protein>
    <submittedName>
        <fullName evidence="4">Uncharacterized protein</fullName>
    </submittedName>
</protein>
<accession>Q20XC3</accession>
<keyword evidence="2" id="KW-1133">Transmembrane helix</keyword>
<keyword evidence="2" id="KW-0472">Membrane</keyword>
<keyword evidence="3" id="KW-0732">Signal</keyword>
<feature type="signal peptide" evidence="3">
    <location>
        <begin position="1"/>
        <end position="26"/>
    </location>
</feature>
<evidence type="ECO:0000313" key="4">
    <source>
        <dbReference type="EMBL" id="ABD90213.1"/>
    </source>
</evidence>
<organism evidence="4">
    <name type="scientific">Rhodopseudomonas palustris (strain BisB18)</name>
    <dbReference type="NCBI Taxonomy" id="316056"/>
    <lineage>
        <taxon>Bacteria</taxon>
        <taxon>Pseudomonadati</taxon>
        <taxon>Pseudomonadota</taxon>
        <taxon>Alphaproteobacteria</taxon>
        <taxon>Hyphomicrobiales</taxon>
        <taxon>Nitrobacteraceae</taxon>
        <taxon>Rhodopseudomonas</taxon>
    </lineage>
</organism>
<keyword evidence="2" id="KW-0812">Transmembrane</keyword>
<reference evidence="4" key="1">
    <citation type="submission" date="2006-03" db="EMBL/GenBank/DDBJ databases">
        <title>Complete sequence of Rhodopseudomonas palustris BisB18.</title>
        <authorList>
            <consortium name="US DOE Joint Genome Institute"/>
            <person name="Copeland A."/>
            <person name="Lucas S."/>
            <person name="Lapidus A."/>
            <person name="Barry K."/>
            <person name="Detter J.C."/>
            <person name="Glavina del Rio T."/>
            <person name="Hammon N."/>
            <person name="Israni S."/>
            <person name="Dalin E."/>
            <person name="Tice H."/>
            <person name="Pitluck S."/>
            <person name="Chain P."/>
            <person name="Malfatti S."/>
            <person name="Shin M."/>
            <person name="Vergez L."/>
            <person name="Schmutz J."/>
            <person name="Larimer F."/>
            <person name="Land M."/>
            <person name="Hauser L."/>
            <person name="Pelletier D.A."/>
            <person name="Kyrpides N."/>
            <person name="Anderson I."/>
            <person name="Oda Y."/>
            <person name="Harwood C.S."/>
            <person name="Richardson P."/>
        </authorList>
    </citation>
    <scope>NUCLEOTIDE SEQUENCE [LARGE SCALE GENOMIC DNA]</scope>
    <source>
        <strain evidence="4">BisB18</strain>
    </source>
</reference>
<proteinExistence type="predicted"/>
<gene>
    <name evidence="4" type="ordered locus">RPC_4691</name>
</gene>